<accession>A0A0F8AX93</accession>
<protein>
    <submittedName>
        <fullName evidence="2">Uncharacterized protein</fullName>
    </submittedName>
</protein>
<dbReference type="AlphaFoldDB" id="A0A0F8AX93"/>
<gene>
    <name evidence="2" type="ORF">FK85_30740</name>
</gene>
<keyword evidence="3" id="KW-1185">Reference proteome</keyword>
<comment type="caution">
    <text evidence="2">The sequence shown here is derived from an EMBL/GenBank/DDBJ whole genome shotgun (WGS) entry which is preliminary data.</text>
</comment>
<organism evidence="2 3">
    <name type="scientific">Halorubrum saccharovorum</name>
    <dbReference type="NCBI Taxonomy" id="2248"/>
    <lineage>
        <taxon>Archaea</taxon>
        <taxon>Methanobacteriati</taxon>
        <taxon>Methanobacteriota</taxon>
        <taxon>Stenosarchaea group</taxon>
        <taxon>Halobacteria</taxon>
        <taxon>Halobacteriales</taxon>
        <taxon>Haloferacaceae</taxon>
        <taxon>Halorubrum</taxon>
    </lineage>
</organism>
<proteinExistence type="predicted"/>
<dbReference type="EMBL" id="JNFH02000098">
    <property type="protein sequence ID" value="KKF39160.1"/>
    <property type="molecule type" value="Genomic_DNA"/>
</dbReference>
<sequence>MRLARELHEVEAARRIFGRIGSDELDAGVVRVDAELLDRRVGRERGHGTALTGGDGEFDVDPVGHVYA</sequence>
<feature type="region of interest" description="Disordered" evidence="1">
    <location>
        <begin position="45"/>
        <end position="68"/>
    </location>
</feature>
<evidence type="ECO:0000256" key="1">
    <source>
        <dbReference type="SAM" id="MobiDB-lite"/>
    </source>
</evidence>
<dbReference type="RefSeq" id="WP_235271553.1">
    <property type="nucleotide sequence ID" value="NZ_JNFH02000098.1"/>
</dbReference>
<reference evidence="2 3" key="1">
    <citation type="journal article" date="2015" name="Genome Announc.">
        <title>Draft genome sequence of a Halorubrum H3 strain isolated from the burlinskoye salt lake (Altai Krai, Russia).</title>
        <authorList>
            <person name="Rozanov A.S."/>
            <person name="Bryanskaya A.V."/>
            <person name="Malup T.K."/>
            <person name="Kotenko A.V."/>
            <person name="Peltek S.E."/>
        </authorList>
    </citation>
    <scope>NUCLEOTIDE SEQUENCE [LARGE SCALE GENOMIC DNA]</scope>
    <source>
        <strain evidence="2 3">H3</strain>
    </source>
</reference>
<evidence type="ECO:0000313" key="3">
    <source>
        <dbReference type="Proteomes" id="UP000053331"/>
    </source>
</evidence>
<dbReference type="Proteomes" id="UP000053331">
    <property type="component" value="Unassembled WGS sequence"/>
</dbReference>
<name>A0A0F8AX93_9EURY</name>
<evidence type="ECO:0000313" key="2">
    <source>
        <dbReference type="EMBL" id="KKF39160.1"/>
    </source>
</evidence>